<dbReference type="PRINTS" id="PR00465">
    <property type="entry name" value="EP450IV"/>
</dbReference>
<evidence type="ECO:0000256" key="3">
    <source>
        <dbReference type="ARBA" id="ARBA00022617"/>
    </source>
</evidence>
<evidence type="ECO:0000256" key="2">
    <source>
        <dbReference type="ARBA" id="ARBA00010617"/>
    </source>
</evidence>
<reference evidence="10" key="1">
    <citation type="journal article" date="2020" name="Stud. Mycol.">
        <title>101 Dothideomycetes genomes: a test case for predicting lifestyles and emergence of pathogens.</title>
        <authorList>
            <person name="Haridas S."/>
            <person name="Albert R."/>
            <person name="Binder M."/>
            <person name="Bloem J."/>
            <person name="Labutti K."/>
            <person name="Salamov A."/>
            <person name="Andreopoulos B."/>
            <person name="Baker S."/>
            <person name="Barry K."/>
            <person name="Bills G."/>
            <person name="Bluhm B."/>
            <person name="Cannon C."/>
            <person name="Castanera R."/>
            <person name="Culley D."/>
            <person name="Daum C."/>
            <person name="Ezra D."/>
            <person name="Gonzalez J."/>
            <person name="Henrissat B."/>
            <person name="Kuo A."/>
            <person name="Liang C."/>
            <person name="Lipzen A."/>
            <person name="Lutzoni F."/>
            <person name="Magnuson J."/>
            <person name="Mondo S."/>
            <person name="Nolan M."/>
            <person name="Ohm R."/>
            <person name="Pangilinan J."/>
            <person name="Park H.-J."/>
            <person name="Ramirez L."/>
            <person name="Alfaro M."/>
            <person name="Sun H."/>
            <person name="Tritt A."/>
            <person name="Yoshinaga Y."/>
            <person name="Zwiers L.-H."/>
            <person name="Turgeon B."/>
            <person name="Goodwin S."/>
            <person name="Spatafora J."/>
            <person name="Crous P."/>
            <person name="Grigoriev I."/>
        </authorList>
    </citation>
    <scope>NUCLEOTIDE SEQUENCE</scope>
    <source>
        <strain evidence="10">CBS 133067</strain>
    </source>
</reference>
<dbReference type="PANTHER" id="PTHR46206">
    <property type="entry name" value="CYTOCHROME P450"/>
    <property type="match status" value="1"/>
</dbReference>
<comment type="caution">
    <text evidence="10">The sequence shown here is derived from an EMBL/GenBank/DDBJ whole genome shotgun (WGS) entry which is preliminary data.</text>
</comment>
<evidence type="ECO:0000313" key="11">
    <source>
        <dbReference type="Proteomes" id="UP000799772"/>
    </source>
</evidence>
<proteinExistence type="inferred from homology"/>
<protein>
    <submittedName>
        <fullName evidence="10">Cytochrome P450</fullName>
    </submittedName>
</protein>
<dbReference type="InterPro" id="IPR002403">
    <property type="entry name" value="Cyt_P450_E_grp-IV"/>
</dbReference>
<evidence type="ECO:0000256" key="4">
    <source>
        <dbReference type="ARBA" id="ARBA00022723"/>
    </source>
</evidence>
<comment type="cofactor">
    <cofactor evidence="1 8">
        <name>heme</name>
        <dbReference type="ChEBI" id="CHEBI:30413"/>
    </cofactor>
</comment>
<name>A0A9P4IDX0_9PEZI</name>
<dbReference type="SUPFAM" id="SSF48264">
    <property type="entry name" value="Cytochrome P450"/>
    <property type="match status" value="1"/>
</dbReference>
<dbReference type="OrthoDB" id="1844152at2759"/>
<dbReference type="AlphaFoldDB" id="A0A9P4IDX0"/>
<keyword evidence="3 8" id="KW-0349">Heme</keyword>
<feature type="binding site" description="axial binding residue" evidence="8">
    <location>
        <position position="464"/>
    </location>
    <ligand>
        <name>heme</name>
        <dbReference type="ChEBI" id="CHEBI:30413"/>
    </ligand>
    <ligandPart>
        <name>Fe</name>
        <dbReference type="ChEBI" id="CHEBI:18248"/>
    </ligandPart>
</feature>
<evidence type="ECO:0000256" key="6">
    <source>
        <dbReference type="ARBA" id="ARBA00023004"/>
    </source>
</evidence>
<dbReference type="GO" id="GO:0020037">
    <property type="term" value="F:heme binding"/>
    <property type="evidence" value="ECO:0007669"/>
    <property type="project" value="InterPro"/>
</dbReference>
<comment type="similarity">
    <text evidence="2 9">Belongs to the cytochrome P450 family.</text>
</comment>
<evidence type="ECO:0000256" key="5">
    <source>
        <dbReference type="ARBA" id="ARBA00023002"/>
    </source>
</evidence>
<dbReference type="PANTHER" id="PTHR46206:SF1">
    <property type="entry name" value="P450, PUTATIVE (EUROFUNG)-RELATED"/>
    <property type="match status" value="1"/>
</dbReference>
<dbReference type="GO" id="GO:0016705">
    <property type="term" value="F:oxidoreductase activity, acting on paired donors, with incorporation or reduction of molecular oxygen"/>
    <property type="evidence" value="ECO:0007669"/>
    <property type="project" value="InterPro"/>
</dbReference>
<dbReference type="Pfam" id="PF00067">
    <property type="entry name" value="p450"/>
    <property type="match status" value="1"/>
</dbReference>
<evidence type="ECO:0000256" key="9">
    <source>
        <dbReference type="RuleBase" id="RU000461"/>
    </source>
</evidence>
<dbReference type="InterPro" id="IPR036396">
    <property type="entry name" value="Cyt_P450_sf"/>
</dbReference>
<dbReference type="InterPro" id="IPR017972">
    <property type="entry name" value="Cyt_P450_CS"/>
</dbReference>
<dbReference type="Proteomes" id="UP000799772">
    <property type="component" value="Unassembled WGS sequence"/>
</dbReference>
<sequence length="543" mass="62045">MSRLRKLSAAPLPRACMREGVVIRPLPLRGARPSRTKPRRMSATRRIMSYKALDTIYSKRNRVFILPNVVTGPEVILPMTQIRWLLDQPDEVLNQNEVNRHFLHADRTMLHKNVIRDTVHGHVIRRELTKELDVYCNDIVEEIDHALTVNWGTNPNAWKEVAVYDTMLDVISRISNRVLVGDPLCRNKEYLKRTSTFSRGVVITAGLMNLTPAILQPLLCPFIMAYDTYQYWKITKFIFPIVKKRILKFRPGLDYKKPDYSEHNDYIQWALHDAFSHDDPQERTPQMITKRLSVLSFAAIQSSVITITNALFDIASSPSCADIQQSLRDEVKTVTASQPSEEWTRANLAKMHRLDSALRESMRLWGFISRGVMKMVVKREGVTIPSGEHLPYGSKVGVTAYGPHHDESIYPQAFKYDAFRFSRAIEDPALFENMFGSQDDAPKAPTMVTSNDNFMAFSHGRHACPGRFFAANQLKLLLAAITTKYEIEPMAERPENPWLNNTVGPPIWEKMRVRRRAETVARPVASTYPHCGAKGLHAHGRDP</sequence>
<dbReference type="Gene3D" id="1.10.630.10">
    <property type="entry name" value="Cytochrome P450"/>
    <property type="match status" value="1"/>
</dbReference>
<dbReference type="CDD" id="cd11041">
    <property type="entry name" value="CYP503A1-like"/>
    <property type="match status" value="1"/>
</dbReference>
<keyword evidence="6 8" id="KW-0408">Iron</keyword>
<keyword evidence="11" id="KW-1185">Reference proteome</keyword>
<dbReference type="GO" id="GO:0005506">
    <property type="term" value="F:iron ion binding"/>
    <property type="evidence" value="ECO:0007669"/>
    <property type="project" value="InterPro"/>
</dbReference>
<evidence type="ECO:0000256" key="1">
    <source>
        <dbReference type="ARBA" id="ARBA00001971"/>
    </source>
</evidence>
<gene>
    <name evidence="10" type="ORF">NA57DRAFT_66418</name>
</gene>
<keyword evidence="4 8" id="KW-0479">Metal-binding</keyword>
<dbReference type="EMBL" id="ML978127">
    <property type="protein sequence ID" value="KAF2097882.1"/>
    <property type="molecule type" value="Genomic_DNA"/>
</dbReference>
<keyword evidence="5 9" id="KW-0560">Oxidoreductase</keyword>
<evidence type="ECO:0000313" key="10">
    <source>
        <dbReference type="EMBL" id="KAF2097882.1"/>
    </source>
</evidence>
<evidence type="ECO:0000256" key="7">
    <source>
        <dbReference type="ARBA" id="ARBA00023033"/>
    </source>
</evidence>
<dbReference type="PROSITE" id="PS00086">
    <property type="entry name" value="CYTOCHROME_P450"/>
    <property type="match status" value="1"/>
</dbReference>
<organism evidence="10 11">
    <name type="scientific">Rhizodiscina lignyota</name>
    <dbReference type="NCBI Taxonomy" id="1504668"/>
    <lineage>
        <taxon>Eukaryota</taxon>
        <taxon>Fungi</taxon>
        <taxon>Dikarya</taxon>
        <taxon>Ascomycota</taxon>
        <taxon>Pezizomycotina</taxon>
        <taxon>Dothideomycetes</taxon>
        <taxon>Pleosporomycetidae</taxon>
        <taxon>Aulographales</taxon>
        <taxon>Rhizodiscinaceae</taxon>
        <taxon>Rhizodiscina</taxon>
    </lineage>
</organism>
<dbReference type="GO" id="GO:0004497">
    <property type="term" value="F:monooxygenase activity"/>
    <property type="evidence" value="ECO:0007669"/>
    <property type="project" value="UniProtKB-KW"/>
</dbReference>
<accession>A0A9P4IDX0</accession>
<keyword evidence="7 9" id="KW-0503">Monooxygenase</keyword>
<dbReference type="InterPro" id="IPR001128">
    <property type="entry name" value="Cyt_P450"/>
</dbReference>
<evidence type="ECO:0000256" key="8">
    <source>
        <dbReference type="PIRSR" id="PIRSR602403-1"/>
    </source>
</evidence>